<evidence type="ECO:0000259" key="11">
    <source>
        <dbReference type="Pfam" id="PF04101"/>
    </source>
</evidence>
<feature type="domain" description="Glycosyl transferase family 28 C-terminal" evidence="11">
    <location>
        <begin position="196"/>
        <end position="332"/>
    </location>
</feature>
<dbReference type="PANTHER" id="PTHR21015">
    <property type="entry name" value="UDP-N-ACETYLGLUCOSAMINE--N-ACETYLMURAMYL-(PENTAPEPTIDE) PYROPHOSPHORYL-UNDECAPRENOL N-ACETYLGLUCOSAMINE TRANSFERASE 1"/>
    <property type="match status" value="1"/>
</dbReference>
<keyword evidence="4" id="KW-0808">Transferase</keyword>
<dbReference type="GO" id="GO:0071555">
    <property type="term" value="P:cell wall organization"/>
    <property type="evidence" value="ECO:0007669"/>
    <property type="project" value="UniProtKB-KW"/>
</dbReference>
<dbReference type="Pfam" id="PF04101">
    <property type="entry name" value="Glyco_tran_28_C"/>
    <property type="match status" value="1"/>
</dbReference>
<dbReference type="AlphaFoldDB" id="A0A6J6HI23"/>
<keyword evidence="7" id="KW-0472">Membrane</keyword>
<dbReference type="InterPro" id="IPR006009">
    <property type="entry name" value="GlcNAc_MurG"/>
</dbReference>
<dbReference type="GO" id="GO:0051301">
    <property type="term" value="P:cell division"/>
    <property type="evidence" value="ECO:0007669"/>
    <property type="project" value="UniProtKB-KW"/>
</dbReference>
<dbReference type="SUPFAM" id="SSF53756">
    <property type="entry name" value="UDP-Glycosyltransferase/glycogen phosphorylase"/>
    <property type="match status" value="1"/>
</dbReference>
<organism evidence="12">
    <name type="scientific">freshwater metagenome</name>
    <dbReference type="NCBI Taxonomy" id="449393"/>
    <lineage>
        <taxon>unclassified sequences</taxon>
        <taxon>metagenomes</taxon>
        <taxon>ecological metagenomes</taxon>
    </lineage>
</organism>
<sequence>MTRVFFAGGGTAGHVEPALAVARQWRMQNPDSKISFIGTREGLETRLVPEAGFDLHFISKVRIARRLSPSLLLAPFSLLRSVAQSITLMRSADLVVGFGGYVCAPAYIAAALTRTPIVIHEANARPGLANRLGSLFTPHTAVAHPIDSGKLSQALLAGLPLREDVVASFHDASQDWQSSRISAKRALGFDPAKALVFIFGGSQGSVALNQVIADSRAELLAQGIQILHGIGARNAAPSAADGYQAHGYISDMATAYLAADLVISRSGAVTCAEVNTLGRYALFIPLPIGNGEQELNARDLVLQSRAQILAQSQFTPSWLVSNIKGLLSQSASAPIAGSDIDINAASKMVSLMEHALHGGK</sequence>
<evidence type="ECO:0000256" key="4">
    <source>
        <dbReference type="ARBA" id="ARBA00022679"/>
    </source>
</evidence>
<dbReference type="EMBL" id="CAEZYP010000013">
    <property type="protein sequence ID" value="CAB4723405.1"/>
    <property type="molecule type" value="Genomic_DNA"/>
</dbReference>
<keyword evidence="2" id="KW-0132">Cell division</keyword>
<dbReference type="GO" id="GO:0005975">
    <property type="term" value="P:carbohydrate metabolic process"/>
    <property type="evidence" value="ECO:0007669"/>
    <property type="project" value="InterPro"/>
</dbReference>
<dbReference type="EMBL" id="CAEZUV010000042">
    <property type="protein sequence ID" value="CAB4610945.1"/>
    <property type="molecule type" value="Genomic_DNA"/>
</dbReference>
<evidence type="ECO:0000313" key="12">
    <source>
        <dbReference type="EMBL" id="CAB4610945.1"/>
    </source>
</evidence>
<accession>A0A6J6HI23</accession>
<evidence type="ECO:0000256" key="7">
    <source>
        <dbReference type="ARBA" id="ARBA00023136"/>
    </source>
</evidence>
<dbReference type="EMBL" id="CAFBOY010000040">
    <property type="protein sequence ID" value="CAB4995646.1"/>
    <property type="molecule type" value="Genomic_DNA"/>
</dbReference>
<dbReference type="InterPro" id="IPR004276">
    <property type="entry name" value="GlycoTrans_28_N"/>
</dbReference>
<evidence type="ECO:0000256" key="5">
    <source>
        <dbReference type="ARBA" id="ARBA00022960"/>
    </source>
</evidence>
<evidence type="ECO:0000256" key="1">
    <source>
        <dbReference type="ARBA" id="ARBA00022475"/>
    </source>
</evidence>
<dbReference type="GO" id="GO:0008360">
    <property type="term" value="P:regulation of cell shape"/>
    <property type="evidence" value="ECO:0007669"/>
    <property type="project" value="UniProtKB-KW"/>
</dbReference>
<dbReference type="Pfam" id="PF03033">
    <property type="entry name" value="Glyco_transf_28"/>
    <property type="match status" value="1"/>
</dbReference>
<dbReference type="GO" id="GO:0050511">
    <property type="term" value="F:undecaprenyldiphospho-muramoylpentapeptide beta-N-acetylglucosaminyltransferase activity"/>
    <property type="evidence" value="ECO:0007669"/>
    <property type="project" value="InterPro"/>
</dbReference>
<dbReference type="HAMAP" id="MF_00033">
    <property type="entry name" value="MurG"/>
    <property type="match status" value="1"/>
</dbReference>
<keyword evidence="1" id="KW-1003">Cell membrane</keyword>
<evidence type="ECO:0000256" key="2">
    <source>
        <dbReference type="ARBA" id="ARBA00022618"/>
    </source>
</evidence>
<keyword evidence="9" id="KW-0961">Cell wall biogenesis/degradation</keyword>
<evidence type="ECO:0000313" key="14">
    <source>
        <dbReference type="EMBL" id="CAB4828458.1"/>
    </source>
</evidence>
<keyword evidence="3" id="KW-0328">Glycosyltransferase</keyword>
<keyword evidence="8" id="KW-0131">Cell cycle</keyword>
<evidence type="ECO:0000259" key="10">
    <source>
        <dbReference type="Pfam" id="PF03033"/>
    </source>
</evidence>
<keyword evidence="5" id="KW-0133">Cell shape</keyword>
<evidence type="ECO:0000256" key="9">
    <source>
        <dbReference type="ARBA" id="ARBA00023316"/>
    </source>
</evidence>
<feature type="domain" description="Glycosyltransferase family 28 N-terminal" evidence="10">
    <location>
        <begin position="4"/>
        <end position="136"/>
    </location>
</feature>
<dbReference type="PANTHER" id="PTHR21015:SF22">
    <property type="entry name" value="GLYCOSYLTRANSFERASE"/>
    <property type="match status" value="1"/>
</dbReference>
<evidence type="ECO:0000256" key="8">
    <source>
        <dbReference type="ARBA" id="ARBA00023306"/>
    </source>
</evidence>
<name>A0A6J6HI23_9ZZZZ</name>
<gene>
    <name evidence="12" type="ORF">UFOPK1856_00423</name>
    <name evidence="13" type="ORF">UFOPK2735_00191</name>
    <name evidence="14" type="ORF">UFOPK3217_00617</name>
    <name evidence="15" type="ORF">UFOPK4022_00450</name>
</gene>
<dbReference type="Gene3D" id="3.40.50.2000">
    <property type="entry name" value="Glycogen Phosphorylase B"/>
    <property type="match status" value="2"/>
</dbReference>
<dbReference type="InterPro" id="IPR007235">
    <property type="entry name" value="Glyco_trans_28_C"/>
</dbReference>
<protein>
    <submittedName>
        <fullName evidence="12">Unannotated protein</fullName>
    </submittedName>
</protein>
<proteinExistence type="inferred from homology"/>
<reference evidence="12" key="1">
    <citation type="submission" date="2020-05" db="EMBL/GenBank/DDBJ databases">
        <authorList>
            <person name="Chiriac C."/>
            <person name="Salcher M."/>
            <person name="Ghai R."/>
            <person name="Kavagutti S V."/>
        </authorList>
    </citation>
    <scope>NUCLEOTIDE SEQUENCE</scope>
</reference>
<keyword evidence="6" id="KW-0573">Peptidoglycan synthesis</keyword>
<evidence type="ECO:0000256" key="6">
    <source>
        <dbReference type="ARBA" id="ARBA00022984"/>
    </source>
</evidence>
<dbReference type="EMBL" id="CAFABJ010000076">
    <property type="protein sequence ID" value="CAB4828458.1"/>
    <property type="molecule type" value="Genomic_DNA"/>
</dbReference>
<dbReference type="GO" id="GO:0009252">
    <property type="term" value="P:peptidoglycan biosynthetic process"/>
    <property type="evidence" value="ECO:0007669"/>
    <property type="project" value="UniProtKB-KW"/>
</dbReference>
<evidence type="ECO:0000313" key="15">
    <source>
        <dbReference type="EMBL" id="CAB4995646.1"/>
    </source>
</evidence>
<dbReference type="CDD" id="cd03785">
    <property type="entry name" value="GT28_MurG"/>
    <property type="match status" value="1"/>
</dbReference>
<evidence type="ECO:0000256" key="3">
    <source>
        <dbReference type="ARBA" id="ARBA00022676"/>
    </source>
</evidence>
<evidence type="ECO:0000313" key="13">
    <source>
        <dbReference type="EMBL" id="CAB4723405.1"/>
    </source>
</evidence>